<proteinExistence type="predicted"/>
<protein>
    <submittedName>
        <fullName evidence="2">Uncharacterized protein</fullName>
    </submittedName>
</protein>
<comment type="caution">
    <text evidence="2">The sequence shown here is derived from an EMBL/GenBank/DDBJ whole genome shotgun (WGS) entry which is preliminary data.</text>
</comment>
<feature type="region of interest" description="Disordered" evidence="1">
    <location>
        <begin position="125"/>
        <end position="166"/>
    </location>
</feature>
<sequence length="166" mass="17800">MLLVGDDKAELCEVAVSFNEGVGADHKSGLARRYGFKGYSALLCRHASCDKDNPYAEGLQKPREGGIVLPRQNFGRGHHGALKTSFGGGVAESCGDCGFAGADVPLYQPVHGDLLRHVGQGLTNDSSLGAGRLKGQGREKRGHVDRRNRRTHRLPDPAAKQRQSKA</sequence>
<organism evidence="2">
    <name type="scientific">bioreactor metagenome</name>
    <dbReference type="NCBI Taxonomy" id="1076179"/>
    <lineage>
        <taxon>unclassified sequences</taxon>
        <taxon>metagenomes</taxon>
        <taxon>ecological metagenomes</taxon>
    </lineage>
</organism>
<evidence type="ECO:0000256" key="1">
    <source>
        <dbReference type="SAM" id="MobiDB-lite"/>
    </source>
</evidence>
<name>A0A645ALB7_9ZZZZ</name>
<accession>A0A645ALB7</accession>
<reference evidence="2" key="1">
    <citation type="submission" date="2019-08" db="EMBL/GenBank/DDBJ databases">
        <authorList>
            <person name="Kucharzyk K."/>
            <person name="Murdoch R.W."/>
            <person name="Higgins S."/>
            <person name="Loffler F."/>
        </authorList>
    </citation>
    <scope>NUCLEOTIDE SEQUENCE</scope>
</reference>
<dbReference type="AlphaFoldDB" id="A0A645ALB7"/>
<evidence type="ECO:0000313" key="2">
    <source>
        <dbReference type="EMBL" id="MPM53939.1"/>
    </source>
</evidence>
<dbReference type="EMBL" id="VSSQ01014571">
    <property type="protein sequence ID" value="MPM53939.1"/>
    <property type="molecule type" value="Genomic_DNA"/>
</dbReference>
<feature type="compositionally biased region" description="Basic residues" evidence="1">
    <location>
        <begin position="140"/>
        <end position="152"/>
    </location>
</feature>
<gene>
    <name evidence="2" type="ORF">SDC9_100711</name>
</gene>